<evidence type="ECO:0000256" key="5">
    <source>
        <dbReference type="ARBA" id="ARBA00023180"/>
    </source>
</evidence>
<evidence type="ECO:0000313" key="9">
    <source>
        <dbReference type="EMBL" id="VWO97772.1"/>
    </source>
</evidence>
<keyword evidence="8" id="KW-1133">Transmembrane helix</keyword>
<dbReference type="InterPro" id="IPR029058">
    <property type="entry name" value="AB_hydrolase_fold"/>
</dbReference>
<dbReference type="PROSITE" id="PS00131">
    <property type="entry name" value="CARBOXYPEPT_SER_SER"/>
    <property type="match status" value="1"/>
</dbReference>
<dbReference type="PANTHER" id="PTHR11802">
    <property type="entry name" value="SERINE PROTEASE FAMILY S10 SERINE CARBOXYPEPTIDASE"/>
    <property type="match status" value="1"/>
</dbReference>
<keyword evidence="3 6" id="KW-0645">Protease</keyword>
<dbReference type="Gene3D" id="3.40.50.1820">
    <property type="entry name" value="alpha/beta hydrolase"/>
    <property type="match status" value="2"/>
</dbReference>
<feature type="chain" id="PRO_5023970278" description="Carboxypeptidase" evidence="6">
    <location>
        <begin position="22"/>
        <end position="481"/>
    </location>
</feature>
<dbReference type="GO" id="GO:0004185">
    <property type="term" value="F:serine-type carboxypeptidase activity"/>
    <property type="evidence" value="ECO:0007669"/>
    <property type="project" value="UniProtKB-UniRule"/>
</dbReference>
<keyword evidence="5" id="KW-0325">Glycoprotein</keyword>
<dbReference type="PRINTS" id="PR00724">
    <property type="entry name" value="CRBOXYPTASEC"/>
</dbReference>
<protein>
    <recommendedName>
        <fullName evidence="6">Carboxypeptidase</fullName>
        <ecNumber evidence="6">3.4.16.-</ecNumber>
    </recommendedName>
</protein>
<evidence type="ECO:0000256" key="6">
    <source>
        <dbReference type="RuleBase" id="RU361156"/>
    </source>
</evidence>
<proteinExistence type="inferred from homology"/>
<keyword evidence="8" id="KW-0472">Membrane</keyword>
<dbReference type="GO" id="GO:0006508">
    <property type="term" value="P:proteolysis"/>
    <property type="evidence" value="ECO:0007669"/>
    <property type="project" value="UniProtKB-KW"/>
</dbReference>
<dbReference type="EMBL" id="LR726518">
    <property type="protein sequence ID" value="VWO97772.1"/>
    <property type="molecule type" value="Genomic_DNA"/>
</dbReference>
<dbReference type="Pfam" id="PF00450">
    <property type="entry name" value="Peptidase_S10"/>
    <property type="match status" value="2"/>
</dbReference>
<dbReference type="AlphaFoldDB" id="A0A5K1JYD7"/>
<keyword evidence="4 6" id="KW-0378">Hydrolase</keyword>
<keyword evidence="2 6" id="KW-0121">Carboxypeptidase</keyword>
<dbReference type="SUPFAM" id="SSF53474">
    <property type="entry name" value="alpha/beta-Hydrolases"/>
    <property type="match status" value="1"/>
</dbReference>
<feature type="transmembrane region" description="Helical" evidence="8">
    <location>
        <begin position="380"/>
        <end position="403"/>
    </location>
</feature>
<evidence type="ECO:0000256" key="7">
    <source>
        <dbReference type="SAM" id="MobiDB-lite"/>
    </source>
</evidence>
<sequence>MPAALRLLLGAFWLSATGVSARFSENPEIDHRRDFAEPVQPRQSDEASDARQSLITFADPRAKAFKVDGKKIPDGELNLLACLWDLPFLTGVWGSALGRRTFLGGPDADFRGRERDAQVVLLENGPISWSWGQAEPTPNPWSWTQLSNMLWVEQPVGTGFSQGEPTINDDNALAAQVAGFLEQFLDIFSELKGSNFWVTGESYAGFFVPYIANYLYENPNPDLSLKGIWMADPSLTWDLVRTCRTHAASPTTSTATVDPVTRIVGVRPECKIHDMILSAAQMKGAPLTTYHRERPRLAAVDAEIHLLQSVQTAINAPTMHWKTCNHAVYADPETGELSEVDPSVPSALSVLPNVIEKSERVVIVHGLADFVLLPEGTRILIQWVSARFILCGGGVTFMMIIIFRFMSCRNMTWNGRQGFQWPIEEESFLIDDMGVFGHMHTERGLTYVEMFYSGHMAPQFVPWATYQTMAYVLGKRDSPSA</sequence>
<name>A0A5K1JYD7_9APHY</name>
<keyword evidence="6" id="KW-0732">Signal</keyword>
<feature type="signal peptide" evidence="6">
    <location>
        <begin position="1"/>
        <end position="21"/>
    </location>
</feature>
<gene>
    <name evidence="9" type="primary">C4XXN5</name>
</gene>
<feature type="region of interest" description="Disordered" evidence="7">
    <location>
        <begin position="31"/>
        <end position="50"/>
    </location>
</feature>
<keyword evidence="8" id="KW-0812">Transmembrane</keyword>
<dbReference type="InterPro" id="IPR001563">
    <property type="entry name" value="Peptidase_S10"/>
</dbReference>
<dbReference type="InterPro" id="IPR018202">
    <property type="entry name" value="Ser_caboxypep_ser_AS"/>
</dbReference>
<evidence type="ECO:0000256" key="4">
    <source>
        <dbReference type="ARBA" id="ARBA00022801"/>
    </source>
</evidence>
<dbReference type="EC" id="3.4.16.-" evidence="6"/>
<evidence type="ECO:0000256" key="1">
    <source>
        <dbReference type="ARBA" id="ARBA00009431"/>
    </source>
</evidence>
<comment type="similarity">
    <text evidence="1 6">Belongs to the peptidase S10 family.</text>
</comment>
<dbReference type="PANTHER" id="PTHR11802:SF479">
    <property type="entry name" value="CARBOXYPEPTIDASE"/>
    <property type="match status" value="1"/>
</dbReference>
<evidence type="ECO:0000256" key="3">
    <source>
        <dbReference type="ARBA" id="ARBA00022670"/>
    </source>
</evidence>
<evidence type="ECO:0000256" key="2">
    <source>
        <dbReference type="ARBA" id="ARBA00022645"/>
    </source>
</evidence>
<evidence type="ECO:0000256" key="8">
    <source>
        <dbReference type="SAM" id="Phobius"/>
    </source>
</evidence>
<reference evidence="9" key="1">
    <citation type="submission" date="2019-10" db="EMBL/GenBank/DDBJ databases">
        <authorList>
            <person name="Nor Muhammad N."/>
        </authorList>
    </citation>
    <scope>NUCLEOTIDE SEQUENCE</scope>
</reference>
<accession>A0A5K1JYD7</accession>
<organism evidence="9">
    <name type="scientific">Ganoderma boninense</name>
    <dbReference type="NCBI Taxonomy" id="34458"/>
    <lineage>
        <taxon>Eukaryota</taxon>
        <taxon>Fungi</taxon>
        <taxon>Dikarya</taxon>
        <taxon>Basidiomycota</taxon>
        <taxon>Agaricomycotina</taxon>
        <taxon>Agaricomycetes</taxon>
        <taxon>Polyporales</taxon>
        <taxon>Polyporaceae</taxon>
        <taxon>Ganoderma</taxon>
    </lineage>
</organism>